<dbReference type="Proteomes" id="UP000278351">
    <property type="component" value="Unassembled WGS sequence"/>
</dbReference>
<evidence type="ECO:0000313" key="1">
    <source>
        <dbReference type="EMBL" id="RPE08424.1"/>
    </source>
</evidence>
<gene>
    <name evidence="1" type="ORF">EGT74_15355</name>
</gene>
<comment type="caution">
    <text evidence="1">The sequence shown here is derived from an EMBL/GenBank/DDBJ whole genome shotgun (WGS) entry which is preliminary data.</text>
</comment>
<sequence length="272" mass="29841">MATQTGIINFTGRLGNVIGYRVGDKYHLRSMPEQVRQSPRSKISGRQFGKASRLGAAMRHALQGLMDSGRESATVNQLNKTLLAVLRADDLHRTKRFIPRHFQTLKGFSFNPHASLENLLPVTPDVTRRADGSIEVTVPPMDRVKGNPRATHVCIKAVAVSVGKHFTSATGAQSEPVLLPVRKPSEAFTLVVPAAPDALCCVMLEVTSLVMENGRIHLLQNRKYTAAEVIAVLPPLATPHAGHHTRHSESMRRDEALVPYVPGLIIHSPQRE</sequence>
<dbReference type="AlphaFoldDB" id="A0A3N4Q9M9"/>
<dbReference type="EMBL" id="RPDH01000002">
    <property type="protein sequence ID" value="RPE08424.1"/>
    <property type="molecule type" value="Genomic_DNA"/>
</dbReference>
<accession>A0A3N4Q9M9</accession>
<keyword evidence="2" id="KW-1185">Reference proteome</keyword>
<name>A0A3N4Q9M9_9BACT</name>
<organism evidence="1 2">
    <name type="scientific">Chitinophaga lutea</name>
    <dbReference type="NCBI Taxonomy" id="2488634"/>
    <lineage>
        <taxon>Bacteria</taxon>
        <taxon>Pseudomonadati</taxon>
        <taxon>Bacteroidota</taxon>
        <taxon>Chitinophagia</taxon>
        <taxon>Chitinophagales</taxon>
        <taxon>Chitinophagaceae</taxon>
        <taxon>Chitinophaga</taxon>
    </lineage>
</organism>
<evidence type="ECO:0000313" key="2">
    <source>
        <dbReference type="Proteomes" id="UP000278351"/>
    </source>
</evidence>
<proteinExistence type="predicted"/>
<dbReference type="RefSeq" id="WP_123847429.1">
    <property type="nucleotide sequence ID" value="NZ_RPDH01000002.1"/>
</dbReference>
<protein>
    <submittedName>
        <fullName evidence="1">Uncharacterized protein</fullName>
    </submittedName>
</protein>
<dbReference type="OrthoDB" id="681012at2"/>
<reference evidence="1 2" key="1">
    <citation type="submission" date="2018-11" db="EMBL/GenBank/DDBJ databases">
        <title>Chitinophaga lutea sp.nov., isolate from arsenic contaminated soil.</title>
        <authorList>
            <person name="Zong Y."/>
        </authorList>
    </citation>
    <scope>NUCLEOTIDE SEQUENCE [LARGE SCALE GENOMIC DNA]</scope>
    <source>
        <strain evidence="1 2">ZY74</strain>
    </source>
</reference>